<dbReference type="EMBL" id="WKMY01000035">
    <property type="protein sequence ID" value="MRY95973.1"/>
    <property type="molecule type" value="Genomic_DNA"/>
</dbReference>
<keyword evidence="1" id="KW-0175">Coiled coil</keyword>
<name>A0A7K0H1B5_PARDI</name>
<feature type="compositionally biased region" description="Basic and acidic residues" evidence="2">
    <location>
        <begin position="379"/>
        <end position="388"/>
    </location>
</feature>
<dbReference type="AlphaFoldDB" id="A0A7K0H1B5"/>
<dbReference type="Proteomes" id="UP000461276">
    <property type="component" value="Unassembled WGS sequence"/>
</dbReference>
<accession>A0A7K0H1B5</accession>
<feature type="non-terminal residue" evidence="3">
    <location>
        <position position="421"/>
    </location>
</feature>
<protein>
    <submittedName>
        <fullName evidence="3">Viral A-type inclusion protein</fullName>
    </submittedName>
</protein>
<reference evidence="3 4" key="1">
    <citation type="journal article" date="2019" name="Nat. Med.">
        <title>A library of human gut bacterial isolates paired with longitudinal multiomics data enables mechanistic microbiome research.</title>
        <authorList>
            <person name="Poyet M."/>
            <person name="Groussin M."/>
            <person name="Gibbons S.M."/>
            <person name="Avila-Pacheco J."/>
            <person name="Jiang X."/>
            <person name="Kearney S.M."/>
            <person name="Perrotta A.R."/>
            <person name="Berdy B."/>
            <person name="Zhao S."/>
            <person name="Lieberman T.D."/>
            <person name="Swanson P.K."/>
            <person name="Smith M."/>
            <person name="Roesemann S."/>
            <person name="Alexander J.E."/>
            <person name="Rich S.A."/>
            <person name="Livny J."/>
            <person name="Vlamakis H."/>
            <person name="Clish C."/>
            <person name="Bullock K."/>
            <person name="Deik A."/>
            <person name="Scott J."/>
            <person name="Pierce K.A."/>
            <person name="Xavier R.J."/>
            <person name="Alm E.J."/>
        </authorList>
    </citation>
    <scope>NUCLEOTIDE SEQUENCE [LARGE SCALE GENOMIC DNA]</scope>
    <source>
        <strain evidence="3 4">BIOML-A9</strain>
    </source>
</reference>
<evidence type="ECO:0000313" key="3">
    <source>
        <dbReference type="EMBL" id="MRY95973.1"/>
    </source>
</evidence>
<evidence type="ECO:0000256" key="1">
    <source>
        <dbReference type="SAM" id="Coils"/>
    </source>
</evidence>
<proteinExistence type="predicted"/>
<evidence type="ECO:0000256" key="2">
    <source>
        <dbReference type="SAM" id="MobiDB-lite"/>
    </source>
</evidence>
<feature type="coiled-coil region" evidence="1">
    <location>
        <begin position="19"/>
        <end position="90"/>
    </location>
</feature>
<evidence type="ECO:0000313" key="4">
    <source>
        <dbReference type="Proteomes" id="UP000461276"/>
    </source>
</evidence>
<organism evidence="3 4">
    <name type="scientific">Parabacteroides distasonis</name>
    <dbReference type="NCBI Taxonomy" id="823"/>
    <lineage>
        <taxon>Bacteria</taxon>
        <taxon>Pseudomonadati</taxon>
        <taxon>Bacteroidota</taxon>
        <taxon>Bacteroidia</taxon>
        <taxon>Bacteroidales</taxon>
        <taxon>Tannerellaceae</taxon>
        <taxon>Parabacteroides</taxon>
    </lineage>
</organism>
<sequence length="421" mass="47975">MSKPVEVEFLMKDKLTPGMNKAERETLELRNTVRLLEAELERLRLAGETAAPNLDQSANIAQIHALEKQLEELRGKLKLLQEESESVQVTPADMPNAQRQFNGLHNSIQQMAREMPSLAMGPQMFFLAISNNLPIFTDELARARKEYDELQKSGKKGTPVWKQVLSSLFSWQTAMTTGIMLLVMYGDEIWDWTKNLFSAKKGVDEFNISLKEMTEIEKDGRAQMVRTRFELKSVIDEIKDFTGSKEQEKAKVEELNRKYGESFGYYKTLSEWYDTLIQKSEDYVQVLLHQANVQNLVKKATEADEEVNKIKAQKPEEAESAMGFFGKWGQYIMQSSMAESGQFYDAQAAIKKHDQEAYDILLKNAENKRDGYLKKAEEEVKKAAEAAKKGNIGGHTDPEQSGKNPEAEAKQRLATERRLAQ</sequence>
<comment type="caution">
    <text evidence="3">The sequence shown here is derived from an EMBL/GenBank/DDBJ whole genome shotgun (WGS) entry which is preliminary data.</text>
</comment>
<gene>
    <name evidence="3" type="ORF">GKD67_22605</name>
</gene>
<feature type="region of interest" description="Disordered" evidence="2">
    <location>
        <begin position="379"/>
        <end position="421"/>
    </location>
</feature>
<feature type="compositionally biased region" description="Basic and acidic residues" evidence="2">
    <location>
        <begin position="396"/>
        <end position="421"/>
    </location>
</feature>